<feature type="region of interest" description="Disordered" evidence="1">
    <location>
        <begin position="1"/>
        <end position="22"/>
    </location>
</feature>
<dbReference type="RefSeq" id="WP_208241871.1">
    <property type="nucleotide sequence ID" value="NZ_JAGEPF010000010.1"/>
</dbReference>
<dbReference type="Pfam" id="PF04149">
    <property type="entry name" value="DUF397"/>
    <property type="match status" value="1"/>
</dbReference>
<dbReference type="EMBL" id="JAGEPF010000010">
    <property type="protein sequence ID" value="MBO2459317.1"/>
    <property type="molecule type" value="Genomic_DNA"/>
</dbReference>
<evidence type="ECO:0000259" key="2">
    <source>
        <dbReference type="Pfam" id="PF04149"/>
    </source>
</evidence>
<protein>
    <submittedName>
        <fullName evidence="3">DUF397 domain-containing protein</fullName>
    </submittedName>
</protein>
<comment type="caution">
    <text evidence="3">The sequence shown here is derived from an EMBL/GenBank/DDBJ whole genome shotgun (WGS) entry which is preliminary data.</text>
</comment>
<evidence type="ECO:0000313" key="3">
    <source>
        <dbReference type="EMBL" id="MBO2459317.1"/>
    </source>
</evidence>
<sequence length="63" mass="6789">MSTPALIQPAWRKSSHSGGNEGNCVELADLDGRVGVRDSKNPTAGHLTLTRHEFAALLTHLRP</sequence>
<dbReference type="InterPro" id="IPR007278">
    <property type="entry name" value="DUF397"/>
</dbReference>
<dbReference type="Proteomes" id="UP000680206">
    <property type="component" value="Unassembled WGS sequence"/>
</dbReference>
<proteinExistence type="predicted"/>
<organism evidence="3 4">
    <name type="scientific">Actinomadura violacea</name>
    <dbReference type="NCBI Taxonomy" id="2819934"/>
    <lineage>
        <taxon>Bacteria</taxon>
        <taxon>Bacillati</taxon>
        <taxon>Actinomycetota</taxon>
        <taxon>Actinomycetes</taxon>
        <taxon>Streptosporangiales</taxon>
        <taxon>Thermomonosporaceae</taxon>
        <taxon>Actinomadura</taxon>
    </lineage>
</organism>
<accession>A0ABS3RRN9</accession>
<evidence type="ECO:0000256" key="1">
    <source>
        <dbReference type="SAM" id="MobiDB-lite"/>
    </source>
</evidence>
<feature type="domain" description="DUF397" evidence="2">
    <location>
        <begin position="10"/>
        <end position="62"/>
    </location>
</feature>
<name>A0ABS3RRN9_9ACTN</name>
<keyword evidence="4" id="KW-1185">Reference proteome</keyword>
<evidence type="ECO:0000313" key="4">
    <source>
        <dbReference type="Proteomes" id="UP000680206"/>
    </source>
</evidence>
<reference evidence="3 4" key="1">
    <citation type="submission" date="2021-03" db="EMBL/GenBank/DDBJ databases">
        <title>Actinomadura violae sp. nov., isolated from lichen in Thailand.</title>
        <authorList>
            <person name="Kanchanasin P."/>
            <person name="Saeng-In P."/>
            <person name="Phongsopitanun W."/>
            <person name="Yuki M."/>
            <person name="Kudo T."/>
            <person name="Ohkuma M."/>
            <person name="Tanasupawat S."/>
        </authorList>
    </citation>
    <scope>NUCLEOTIDE SEQUENCE [LARGE SCALE GENOMIC DNA]</scope>
    <source>
        <strain evidence="3 4">LCR2-06</strain>
    </source>
</reference>
<gene>
    <name evidence="3" type="ORF">J4709_17190</name>
</gene>